<dbReference type="GO" id="GO:0046872">
    <property type="term" value="F:metal ion binding"/>
    <property type="evidence" value="ECO:0007669"/>
    <property type="project" value="UniProtKB-KW"/>
</dbReference>
<comment type="caution">
    <text evidence="5">The sequence shown here is derived from an EMBL/GenBank/DDBJ whole genome shotgun (WGS) entry which is preliminary data.</text>
</comment>
<evidence type="ECO:0000256" key="3">
    <source>
        <dbReference type="ARBA" id="ARBA00023014"/>
    </source>
</evidence>
<dbReference type="Proteomes" id="UP000189670">
    <property type="component" value="Unassembled WGS sequence"/>
</dbReference>
<dbReference type="InterPro" id="IPR017896">
    <property type="entry name" value="4Fe4S_Fe-S-bd"/>
</dbReference>
<dbReference type="GO" id="GO:0051536">
    <property type="term" value="F:iron-sulfur cluster binding"/>
    <property type="evidence" value="ECO:0007669"/>
    <property type="project" value="UniProtKB-KW"/>
</dbReference>
<proteinExistence type="predicted"/>
<evidence type="ECO:0000256" key="1">
    <source>
        <dbReference type="ARBA" id="ARBA00022723"/>
    </source>
</evidence>
<dbReference type="EMBL" id="ATBP01000083">
    <property type="protein sequence ID" value="ETR73144.1"/>
    <property type="molecule type" value="Genomic_DNA"/>
</dbReference>
<reference evidence="6" key="1">
    <citation type="submission" date="2012-11" db="EMBL/GenBank/DDBJ databases">
        <authorList>
            <person name="Lucero-Rivera Y.E."/>
            <person name="Tovar-Ramirez D."/>
        </authorList>
    </citation>
    <scope>NUCLEOTIDE SEQUENCE [LARGE SCALE GENOMIC DNA]</scope>
    <source>
        <strain evidence="6">Araruama</strain>
    </source>
</reference>
<dbReference type="Gene3D" id="3.30.70.20">
    <property type="match status" value="1"/>
</dbReference>
<keyword evidence="1" id="KW-0479">Metal-binding</keyword>
<accession>A0A1V1PED0</accession>
<protein>
    <submittedName>
        <fullName evidence="5">4Fe-4S ferredoxin iron-sulfur binding domain-containing protein</fullName>
    </submittedName>
</protein>
<evidence type="ECO:0000313" key="6">
    <source>
        <dbReference type="Proteomes" id="UP000189670"/>
    </source>
</evidence>
<gene>
    <name evidence="5" type="ORF">OMM_01171</name>
</gene>
<evidence type="ECO:0000313" key="5">
    <source>
        <dbReference type="EMBL" id="ETR73144.1"/>
    </source>
</evidence>
<dbReference type="InterPro" id="IPR017900">
    <property type="entry name" value="4Fe4S_Fe_S_CS"/>
</dbReference>
<feature type="domain" description="4Fe-4S ferredoxin-type" evidence="4">
    <location>
        <begin position="303"/>
        <end position="332"/>
    </location>
</feature>
<keyword evidence="2" id="KW-0408">Iron</keyword>
<name>A0A1V1PED0_9BACT</name>
<dbReference type="PROSITE" id="PS00198">
    <property type="entry name" value="4FE4S_FER_1"/>
    <property type="match status" value="1"/>
</dbReference>
<dbReference type="SUPFAM" id="SSF54862">
    <property type="entry name" value="4Fe-4S ferredoxins"/>
    <property type="match status" value="1"/>
</dbReference>
<evidence type="ECO:0000259" key="4">
    <source>
        <dbReference type="PROSITE" id="PS51379"/>
    </source>
</evidence>
<dbReference type="Pfam" id="PF14697">
    <property type="entry name" value="Fer4_21"/>
    <property type="match status" value="1"/>
</dbReference>
<dbReference type="PROSITE" id="PS51379">
    <property type="entry name" value="4FE4S_FER_2"/>
    <property type="match status" value="2"/>
</dbReference>
<keyword evidence="3" id="KW-0411">Iron-sulfur</keyword>
<organism evidence="5 6">
    <name type="scientific">Candidatus Magnetoglobus multicellularis str. Araruama</name>
    <dbReference type="NCBI Taxonomy" id="890399"/>
    <lineage>
        <taxon>Bacteria</taxon>
        <taxon>Pseudomonadati</taxon>
        <taxon>Thermodesulfobacteriota</taxon>
        <taxon>Desulfobacteria</taxon>
        <taxon>Desulfobacterales</taxon>
        <taxon>Desulfobacteraceae</taxon>
        <taxon>Candidatus Magnetoglobus</taxon>
    </lineage>
</organism>
<evidence type="ECO:0000256" key="2">
    <source>
        <dbReference type="ARBA" id="ARBA00023004"/>
    </source>
</evidence>
<sequence>MPTNEDSIKKLAKVLDTLPNGFPSTESGVEIKLLKKIFNPEEAELFCDMRLSFETPEQVAERTGRPLEGLSEMLNTMWRKGQLFGVDFGEAQVYKMLPWVFGIYEFQIKRMDREFAELCEEYNPVFGKQFFENTPQLMQVMPIETELENNQEALPFEQVSNIIENGQSFAVNECICKKEKAILDQKCDKPLEVCMGIAPAPGIFEGNNPWGGRVISKEEAYQILKSSEEAGLVHLTSNVQNGQFYICNCCGCCCGVLRSINELGINNAVHSNYYAVIDSDLCEGCGLCADDRCQIEAIKETDDTYEVIKEKCIGCGLCITTCPTEAIRLVRKPPEECITPPNNEDEWFKQRAASRGIDYSSYA</sequence>
<dbReference type="AlphaFoldDB" id="A0A1V1PED0"/>
<feature type="domain" description="4Fe-4S ferredoxin-type" evidence="4">
    <location>
        <begin position="273"/>
        <end position="302"/>
    </location>
</feature>